<dbReference type="EMBL" id="CP031078">
    <property type="protein sequence ID" value="AYE99873.1"/>
    <property type="molecule type" value="Genomic_DNA"/>
</dbReference>
<organism evidence="1 2">
    <name type="scientific">Paracoccus yeei</name>
    <dbReference type="NCBI Taxonomy" id="147645"/>
    <lineage>
        <taxon>Bacteria</taxon>
        <taxon>Pseudomonadati</taxon>
        <taxon>Pseudomonadota</taxon>
        <taxon>Alphaproteobacteria</taxon>
        <taxon>Rhodobacterales</taxon>
        <taxon>Paracoccaceae</taxon>
        <taxon>Paracoccus</taxon>
    </lineage>
</organism>
<protein>
    <submittedName>
        <fullName evidence="1">Uncharacterized protein</fullName>
    </submittedName>
</protein>
<evidence type="ECO:0000313" key="1">
    <source>
        <dbReference type="EMBL" id="AYE99873.1"/>
    </source>
</evidence>
<name>A0A386UGU3_9RHOB</name>
<dbReference type="Proteomes" id="UP000272010">
    <property type="component" value="Chromosome"/>
</dbReference>
<evidence type="ECO:0000313" key="2">
    <source>
        <dbReference type="Proteomes" id="UP000272010"/>
    </source>
</evidence>
<accession>A0A386UGU3</accession>
<proteinExistence type="predicted"/>
<sequence length="37" mass="4273">MGLTGLRDFAAIRCRFSRAKRRFLAESTPENPFDTKI</sequence>
<dbReference type="AlphaFoldDB" id="A0A386UGU3"/>
<reference evidence="2" key="1">
    <citation type="submission" date="2018-07" db="EMBL/GenBank/DDBJ databases">
        <title>Genome Structure of the Opportunistic Pathogen Paracoccus yeei (Alphaproteobacteria) and Identification of Putative Virulence Factors.</title>
        <authorList>
            <person name="Lasek R."/>
            <person name="Szuplewska M."/>
            <person name="Mitura M."/>
            <person name="Decewicz P."/>
            <person name="Chmielowska C."/>
            <person name="Pawlot A."/>
            <person name="Sentkowska D."/>
            <person name="Czarnecki J."/>
            <person name="Bartosik D."/>
        </authorList>
    </citation>
    <scope>NUCLEOTIDE SEQUENCE [LARGE SCALE GENOMIC DNA]</scope>
    <source>
        <strain evidence="2">CCUG 32053</strain>
    </source>
</reference>
<gene>
    <name evidence="1" type="ORF">PY32053_00175</name>
</gene>